<comment type="subcellular location">
    <subcellularLocation>
        <location evidence="1 8">Nucleus</location>
        <location evidence="1 8">Nucleolus</location>
    </subcellularLocation>
</comment>
<dbReference type="GO" id="GO:0000398">
    <property type="term" value="P:mRNA splicing, via spliceosome"/>
    <property type="evidence" value="ECO:0007669"/>
    <property type="project" value="UniProtKB-UniRule"/>
</dbReference>
<evidence type="ECO:0000256" key="8">
    <source>
        <dbReference type="RuleBase" id="RU366039"/>
    </source>
</evidence>
<feature type="domain" description="Ribosomal protein eL8/eL30/eS12/Gadd45" evidence="10">
    <location>
        <begin position="44"/>
        <end position="135"/>
    </location>
</feature>
<dbReference type="Proteomes" id="UP001228049">
    <property type="component" value="Unassembled WGS sequence"/>
</dbReference>
<keyword evidence="5 8" id="KW-0694">RNA-binding</keyword>
<dbReference type="Gene3D" id="3.30.1330.30">
    <property type="match status" value="1"/>
</dbReference>
<accession>A0AAD9B4R9</accession>
<dbReference type="Pfam" id="PF01248">
    <property type="entry name" value="Ribosomal_L7Ae"/>
    <property type="match status" value="1"/>
</dbReference>
<protein>
    <recommendedName>
        <fullName evidence="8">H/ACA ribonucleoprotein complex subunit 2</fullName>
    </recommendedName>
    <alternativeName>
        <fullName evidence="8">Nucleolar protein family A member 2</fullName>
    </alternativeName>
</protein>
<dbReference type="PRINTS" id="PR00883">
    <property type="entry name" value="NUCLEARHMG"/>
</dbReference>
<evidence type="ECO:0000256" key="3">
    <source>
        <dbReference type="ARBA" id="ARBA00022517"/>
    </source>
</evidence>
<keyword evidence="7 8" id="KW-0687">Ribonucleoprotein</keyword>
<dbReference type="InterPro" id="IPR029064">
    <property type="entry name" value="Ribosomal_eL30-like_sf"/>
</dbReference>
<dbReference type="GO" id="GO:0003723">
    <property type="term" value="F:RNA binding"/>
    <property type="evidence" value="ECO:0007669"/>
    <property type="project" value="UniProtKB-UniRule"/>
</dbReference>
<name>A0AAD9B4R9_DISEL</name>
<keyword evidence="12" id="KW-1185">Reference proteome</keyword>
<organism evidence="11 12">
    <name type="scientific">Dissostichus eleginoides</name>
    <name type="common">Patagonian toothfish</name>
    <name type="synonym">Dissostichus amissus</name>
    <dbReference type="NCBI Taxonomy" id="100907"/>
    <lineage>
        <taxon>Eukaryota</taxon>
        <taxon>Metazoa</taxon>
        <taxon>Chordata</taxon>
        <taxon>Craniata</taxon>
        <taxon>Vertebrata</taxon>
        <taxon>Euteleostomi</taxon>
        <taxon>Actinopterygii</taxon>
        <taxon>Neopterygii</taxon>
        <taxon>Teleostei</taxon>
        <taxon>Neoteleostei</taxon>
        <taxon>Acanthomorphata</taxon>
        <taxon>Eupercaria</taxon>
        <taxon>Perciformes</taxon>
        <taxon>Notothenioidei</taxon>
        <taxon>Nototheniidae</taxon>
        <taxon>Dissostichus</taxon>
    </lineage>
</organism>
<dbReference type="InterPro" id="IPR050257">
    <property type="entry name" value="eL8/uL1-like"/>
</dbReference>
<reference evidence="11" key="1">
    <citation type="submission" date="2023-04" db="EMBL/GenBank/DDBJ databases">
        <title>Chromosome-level genome of Chaenocephalus aceratus.</title>
        <authorList>
            <person name="Park H."/>
        </authorList>
    </citation>
    <scope>NUCLEOTIDE SEQUENCE</scope>
    <source>
        <strain evidence="11">DE</strain>
        <tissue evidence="11">Muscle</tissue>
    </source>
</reference>
<evidence type="ECO:0000256" key="1">
    <source>
        <dbReference type="ARBA" id="ARBA00004604"/>
    </source>
</evidence>
<keyword evidence="6 8" id="KW-0539">Nucleus</keyword>
<dbReference type="InterPro" id="IPR004038">
    <property type="entry name" value="Ribosomal_eL8/eL30/eS12/Gad45"/>
</dbReference>
<keyword evidence="4" id="KW-0698">rRNA processing</keyword>
<comment type="function">
    <text evidence="8">Required for ribosome biogenesis. Part of a complex which catalyzes pseudouridylation of rRNA. This involves the isomerization of uridine such that the ribose is subsequently attached to C5, instead of the normal N1. Pseudouridine ('psi') residues may serve to stabilize the conformation of rRNAs.</text>
</comment>
<sequence>MGKTKKVAPEAEEAPEAAPEAAPEVKVTLNPICTPLASRKLSKKLYKCVKKAVKVKNIRRGVKEVQKFINKGEKGIVVLAGDTLPIDVYCHLPVMCEDRNLPYAYIPSKTDLGSSAGSKRPTCVILIKPHADYQEAYDECEQEVSSLPKPLGRFVSTGNSCSYKLYGGLLGQMRTGSLFLRYLKVSSGSSGLNRAPLSVWPPAGRDLG</sequence>
<dbReference type="InterPro" id="IPR002415">
    <property type="entry name" value="H/ACA_rnp_Nhp2-like"/>
</dbReference>
<dbReference type="EMBL" id="JASDAP010000491">
    <property type="protein sequence ID" value="KAK1874658.1"/>
    <property type="molecule type" value="Genomic_DNA"/>
</dbReference>
<dbReference type="FunFam" id="3.30.1330.30:FF:000016">
    <property type="entry name" value="H/ACA ribonucleoprotein complex subunit 2"/>
    <property type="match status" value="1"/>
</dbReference>
<dbReference type="PRINTS" id="PR00881">
    <property type="entry name" value="L7ARS6FAMILY"/>
</dbReference>
<proteinExistence type="inferred from homology"/>
<dbReference type="GO" id="GO:0031429">
    <property type="term" value="C:box H/ACA snoRNP complex"/>
    <property type="evidence" value="ECO:0007669"/>
    <property type="project" value="UniProtKB-UniRule"/>
</dbReference>
<feature type="non-terminal residue" evidence="11">
    <location>
        <position position="1"/>
    </location>
</feature>
<comment type="function">
    <text evidence="8">Common component of the spliceosome and rRNA processing machinery.</text>
</comment>
<dbReference type="InterPro" id="IPR018492">
    <property type="entry name" value="Ribosomal_eL8/Nhp2"/>
</dbReference>
<evidence type="ECO:0000313" key="11">
    <source>
        <dbReference type="EMBL" id="KAK1874658.1"/>
    </source>
</evidence>
<evidence type="ECO:0000256" key="5">
    <source>
        <dbReference type="ARBA" id="ARBA00022884"/>
    </source>
</evidence>
<dbReference type="SUPFAM" id="SSF55315">
    <property type="entry name" value="L30e-like"/>
    <property type="match status" value="1"/>
</dbReference>
<evidence type="ECO:0000313" key="12">
    <source>
        <dbReference type="Proteomes" id="UP001228049"/>
    </source>
</evidence>
<evidence type="ECO:0000256" key="7">
    <source>
        <dbReference type="ARBA" id="ARBA00023274"/>
    </source>
</evidence>
<evidence type="ECO:0000256" key="9">
    <source>
        <dbReference type="SAM" id="MobiDB-lite"/>
    </source>
</evidence>
<keyword evidence="3" id="KW-0690">Ribosome biogenesis</keyword>
<evidence type="ECO:0000256" key="2">
    <source>
        <dbReference type="ARBA" id="ARBA00007337"/>
    </source>
</evidence>
<dbReference type="GO" id="GO:0031120">
    <property type="term" value="P:snRNA pseudouridine synthesis"/>
    <property type="evidence" value="ECO:0007669"/>
    <property type="project" value="UniProtKB-UniRule"/>
</dbReference>
<dbReference type="PANTHER" id="PTHR23105">
    <property type="entry name" value="RIBOSOMAL PROTEIN L7AE FAMILY MEMBER"/>
    <property type="match status" value="1"/>
</dbReference>
<evidence type="ECO:0000256" key="4">
    <source>
        <dbReference type="ARBA" id="ARBA00022552"/>
    </source>
</evidence>
<comment type="caution">
    <text evidence="11">The sequence shown here is derived from an EMBL/GenBank/DDBJ whole genome shotgun (WGS) entry which is preliminary data.</text>
</comment>
<feature type="region of interest" description="Disordered" evidence="9">
    <location>
        <begin position="1"/>
        <end position="22"/>
    </location>
</feature>
<gene>
    <name evidence="11" type="ORF">KUDE01_006881</name>
</gene>
<evidence type="ECO:0000259" key="10">
    <source>
        <dbReference type="Pfam" id="PF01248"/>
    </source>
</evidence>
<dbReference type="AlphaFoldDB" id="A0AAD9B4R9"/>
<evidence type="ECO:0000256" key="6">
    <source>
        <dbReference type="ARBA" id="ARBA00023242"/>
    </source>
</evidence>
<dbReference type="GO" id="GO:0006364">
    <property type="term" value="P:rRNA processing"/>
    <property type="evidence" value="ECO:0007669"/>
    <property type="project" value="UniProtKB-KW"/>
</dbReference>
<comment type="similarity">
    <text evidence="2 8">Belongs to the eukaryotic ribosomal protein eL8 family.</text>
</comment>